<evidence type="ECO:0000259" key="2">
    <source>
        <dbReference type="PROSITE" id="PS50181"/>
    </source>
</evidence>
<name>A0A6P9AAZ1_THRPL</name>
<dbReference type="Gene3D" id="3.80.10.10">
    <property type="entry name" value="Ribonuclease Inhibitor"/>
    <property type="match status" value="1"/>
</dbReference>
<proteinExistence type="predicted"/>
<dbReference type="InterPro" id="IPR001810">
    <property type="entry name" value="F-box_dom"/>
</dbReference>
<feature type="region of interest" description="Disordered" evidence="1">
    <location>
        <begin position="1"/>
        <end position="32"/>
    </location>
</feature>
<protein>
    <submittedName>
        <fullName evidence="4">Uncharacterized protein LOC117653193</fullName>
    </submittedName>
</protein>
<dbReference type="PROSITE" id="PS50181">
    <property type="entry name" value="FBOX"/>
    <property type="match status" value="1"/>
</dbReference>
<sequence>MESLRKSPKAAADGQTMAKEEVPSQGPNEETSLLSLPDDDLLSVLEYLSTPDLLSCRAVCHRLRDVALRSELWRRRSMDFEQRDVSTASLRPAVLRVAPCASRLYMWFDGDSDALGTLAATTRCAAAELILDVDNDPSRQVAAKLAIRNQAALGMLRTLDVRVVAHKSNDGHAADLLAEVFSTQGLTRLVVWVVGMVQWPVGAGPAPLIPASIKEVDLSNVDPRFVHRVLRSHAALWVRIRKTFAKCLPWKRFELSM</sequence>
<evidence type="ECO:0000256" key="1">
    <source>
        <dbReference type="SAM" id="MobiDB-lite"/>
    </source>
</evidence>
<dbReference type="RefSeq" id="XP_034254584.1">
    <property type="nucleotide sequence ID" value="XM_034398693.1"/>
</dbReference>
<dbReference type="InterPro" id="IPR036047">
    <property type="entry name" value="F-box-like_dom_sf"/>
</dbReference>
<dbReference type="GeneID" id="117653193"/>
<dbReference type="Pfam" id="PF12937">
    <property type="entry name" value="F-box-like"/>
    <property type="match status" value="1"/>
</dbReference>
<evidence type="ECO:0000313" key="3">
    <source>
        <dbReference type="Proteomes" id="UP000515158"/>
    </source>
</evidence>
<dbReference type="Proteomes" id="UP000515158">
    <property type="component" value="Unplaced"/>
</dbReference>
<dbReference type="SMART" id="SM00256">
    <property type="entry name" value="FBOX"/>
    <property type="match status" value="1"/>
</dbReference>
<dbReference type="SUPFAM" id="SSF81383">
    <property type="entry name" value="F-box domain"/>
    <property type="match status" value="1"/>
</dbReference>
<accession>A0A6P9AAZ1</accession>
<dbReference type="KEGG" id="tpal:117653193"/>
<gene>
    <name evidence="4" type="primary">LOC117653193</name>
</gene>
<dbReference type="OrthoDB" id="8245161at2759"/>
<keyword evidence="3" id="KW-1185">Reference proteome</keyword>
<reference evidence="4" key="1">
    <citation type="submission" date="2025-08" db="UniProtKB">
        <authorList>
            <consortium name="RefSeq"/>
        </authorList>
    </citation>
    <scope>IDENTIFICATION</scope>
    <source>
        <tissue evidence="4">Total insect</tissue>
    </source>
</reference>
<dbReference type="InParanoid" id="A0A6P9AAZ1"/>
<evidence type="ECO:0000313" key="4">
    <source>
        <dbReference type="RefSeq" id="XP_034254584.1"/>
    </source>
</evidence>
<dbReference type="InterPro" id="IPR032675">
    <property type="entry name" value="LRR_dom_sf"/>
</dbReference>
<dbReference type="AlphaFoldDB" id="A0A6P9AAZ1"/>
<organism evidence="4">
    <name type="scientific">Thrips palmi</name>
    <name type="common">Melon thrips</name>
    <dbReference type="NCBI Taxonomy" id="161013"/>
    <lineage>
        <taxon>Eukaryota</taxon>
        <taxon>Metazoa</taxon>
        <taxon>Ecdysozoa</taxon>
        <taxon>Arthropoda</taxon>
        <taxon>Hexapoda</taxon>
        <taxon>Insecta</taxon>
        <taxon>Pterygota</taxon>
        <taxon>Neoptera</taxon>
        <taxon>Paraneoptera</taxon>
        <taxon>Thysanoptera</taxon>
        <taxon>Terebrantia</taxon>
        <taxon>Thripoidea</taxon>
        <taxon>Thripidae</taxon>
        <taxon>Thrips</taxon>
    </lineage>
</organism>
<feature type="domain" description="F-box" evidence="2">
    <location>
        <begin position="30"/>
        <end position="76"/>
    </location>
</feature>